<keyword evidence="1" id="KW-1185">Reference proteome</keyword>
<proteinExistence type="predicted"/>
<dbReference type="Proteomes" id="UP000790787">
    <property type="component" value="Chromosome 17"/>
</dbReference>
<organism evidence="1 2">
    <name type="scientific">Nicotiana tabacum</name>
    <name type="common">Common tobacco</name>
    <dbReference type="NCBI Taxonomy" id="4097"/>
    <lineage>
        <taxon>Eukaryota</taxon>
        <taxon>Viridiplantae</taxon>
        <taxon>Streptophyta</taxon>
        <taxon>Embryophyta</taxon>
        <taxon>Tracheophyta</taxon>
        <taxon>Spermatophyta</taxon>
        <taxon>Magnoliopsida</taxon>
        <taxon>eudicotyledons</taxon>
        <taxon>Gunneridae</taxon>
        <taxon>Pentapetalae</taxon>
        <taxon>asterids</taxon>
        <taxon>lamiids</taxon>
        <taxon>Solanales</taxon>
        <taxon>Solanaceae</taxon>
        <taxon>Nicotianoideae</taxon>
        <taxon>Nicotianeae</taxon>
        <taxon>Nicotiana</taxon>
    </lineage>
</organism>
<dbReference type="RefSeq" id="XP_075091530.1">
    <property type="nucleotide sequence ID" value="XM_075235429.1"/>
</dbReference>
<name>A0AC58T2S2_TOBAC</name>
<reference evidence="2" key="2">
    <citation type="submission" date="2025-08" db="UniProtKB">
        <authorList>
            <consortium name="RefSeq"/>
        </authorList>
    </citation>
    <scope>IDENTIFICATION</scope>
    <source>
        <tissue evidence="2">Leaf</tissue>
    </source>
</reference>
<evidence type="ECO:0000313" key="2">
    <source>
        <dbReference type="RefSeq" id="XP_075091530.1"/>
    </source>
</evidence>
<accession>A0AC58T2S2</accession>
<evidence type="ECO:0000313" key="1">
    <source>
        <dbReference type="Proteomes" id="UP000790787"/>
    </source>
</evidence>
<reference evidence="1" key="1">
    <citation type="journal article" date="2014" name="Nat. Commun.">
        <title>The tobacco genome sequence and its comparison with those of tomato and potato.</title>
        <authorList>
            <person name="Sierro N."/>
            <person name="Battey J.N."/>
            <person name="Ouadi S."/>
            <person name="Bakaher N."/>
            <person name="Bovet L."/>
            <person name="Willig A."/>
            <person name="Goepfert S."/>
            <person name="Peitsch M.C."/>
            <person name="Ivanov N.V."/>
        </authorList>
    </citation>
    <scope>NUCLEOTIDE SEQUENCE [LARGE SCALE GENOMIC DNA]</scope>
</reference>
<sequence length="147" mass="16467">MIGSLLYLTSSRSDIVFSVCLYARYQANPKGSHLKAVKRILRYLKGTKNLCLWYPRGYNFKLVSYADADYAVFHIDGKSTSGIAHFLGYCLVSWETKKQNVVALSTAEAEYIAATSCCALLLWIIQQLKDYGILLIALLSFVKTPVP</sequence>
<protein>
    <submittedName>
        <fullName evidence="2">Secreted RxLR effector protein 161-like</fullName>
    </submittedName>
</protein>
<gene>
    <name evidence="2" type="primary">LOC142171737</name>
</gene>